<proteinExistence type="inferred from homology"/>
<dbReference type="GO" id="GO:0017061">
    <property type="term" value="F:S-methyl-5-thioadenosine phosphorylase activity"/>
    <property type="evidence" value="ECO:0007669"/>
    <property type="project" value="UniProtKB-EC"/>
</dbReference>
<dbReference type="Pfam" id="PF02578">
    <property type="entry name" value="Cu-oxidase_4"/>
    <property type="match status" value="1"/>
</dbReference>
<dbReference type="InterPro" id="IPR038371">
    <property type="entry name" value="Cu_polyphenol_OxRdtase_sf"/>
</dbReference>
<dbReference type="STRING" id="366602.Caul_0672"/>
<evidence type="ECO:0000256" key="1">
    <source>
        <dbReference type="ARBA" id="ARBA00000553"/>
    </source>
</evidence>
<accession>B0T8A4</accession>
<dbReference type="KEGG" id="cak:Caul_0672"/>
<gene>
    <name evidence="11" type="ordered locus">Caul_0672</name>
</gene>
<evidence type="ECO:0000256" key="3">
    <source>
        <dbReference type="ARBA" id="ARBA00022679"/>
    </source>
</evidence>
<keyword evidence="4" id="KW-0479">Metal-binding</keyword>
<dbReference type="AlphaFoldDB" id="B0T8A4"/>
<dbReference type="CDD" id="cd16833">
    <property type="entry name" value="YfiH"/>
    <property type="match status" value="1"/>
</dbReference>
<evidence type="ECO:0000313" key="11">
    <source>
        <dbReference type="EMBL" id="ABZ69805.1"/>
    </source>
</evidence>
<evidence type="ECO:0000256" key="10">
    <source>
        <dbReference type="RuleBase" id="RU361274"/>
    </source>
</evidence>
<evidence type="ECO:0000256" key="9">
    <source>
        <dbReference type="ARBA" id="ARBA00049893"/>
    </source>
</evidence>
<evidence type="ECO:0000256" key="7">
    <source>
        <dbReference type="ARBA" id="ARBA00047989"/>
    </source>
</evidence>
<evidence type="ECO:0000256" key="6">
    <source>
        <dbReference type="ARBA" id="ARBA00022833"/>
    </source>
</evidence>
<comment type="catalytic activity">
    <reaction evidence="1">
        <text>inosine + phosphate = alpha-D-ribose 1-phosphate + hypoxanthine</text>
        <dbReference type="Rhea" id="RHEA:27646"/>
        <dbReference type="ChEBI" id="CHEBI:17368"/>
        <dbReference type="ChEBI" id="CHEBI:17596"/>
        <dbReference type="ChEBI" id="CHEBI:43474"/>
        <dbReference type="ChEBI" id="CHEBI:57720"/>
        <dbReference type="EC" id="2.4.2.1"/>
    </reaction>
    <physiologicalReaction direction="left-to-right" evidence="1">
        <dbReference type="Rhea" id="RHEA:27647"/>
    </physiologicalReaction>
</comment>
<dbReference type="PANTHER" id="PTHR30616:SF2">
    <property type="entry name" value="PURINE NUCLEOSIDE PHOSPHORYLASE LACC1"/>
    <property type="match status" value="1"/>
</dbReference>
<dbReference type="GO" id="GO:0016787">
    <property type="term" value="F:hydrolase activity"/>
    <property type="evidence" value="ECO:0007669"/>
    <property type="project" value="UniProtKB-KW"/>
</dbReference>
<keyword evidence="3" id="KW-0808">Transferase</keyword>
<dbReference type="NCBIfam" id="TIGR00726">
    <property type="entry name" value="peptidoglycan editing factor PgeF"/>
    <property type="match status" value="1"/>
</dbReference>
<dbReference type="PANTHER" id="PTHR30616">
    <property type="entry name" value="UNCHARACTERIZED PROTEIN YFIH"/>
    <property type="match status" value="1"/>
</dbReference>
<reference evidence="11" key="1">
    <citation type="submission" date="2008-01" db="EMBL/GenBank/DDBJ databases">
        <title>Complete sequence of chromosome of Caulobacter sp. K31.</title>
        <authorList>
            <consortium name="US DOE Joint Genome Institute"/>
            <person name="Copeland A."/>
            <person name="Lucas S."/>
            <person name="Lapidus A."/>
            <person name="Barry K."/>
            <person name="Glavina del Rio T."/>
            <person name="Dalin E."/>
            <person name="Tice H."/>
            <person name="Pitluck S."/>
            <person name="Bruce D."/>
            <person name="Goodwin L."/>
            <person name="Thompson L.S."/>
            <person name="Brettin T."/>
            <person name="Detter J.C."/>
            <person name="Han C."/>
            <person name="Schmutz J."/>
            <person name="Larimer F."/>
            <person name="Land M."/>
            <person name="Hauser L."/>
            <person name="Kyrpides N."/>
            <person name="Kim E."/>
            <person name="Stephens C."/>
            <person name="Richardson P."/>
        </authorList>
    </citation>
    <scope>NUCLEOTIDE SEQUENCE [LARGE SCALE GENOMIC DNA]</scope>
    <source>
        <strain evidence="11">K31</strain>
    </source>
</reference>
<evidence type="ECO:0000256" key="5">
    <source>
        <dbReference type="ARBA" id="ARBA00022801"/>
    </source>
</evidence>
<dbReference type="InterPro" id="IPR003730">
    <property type="entry name" value="Cu_polyphenol_OxRdtase"/>
</dbReference>
<dbReference type="SUPFAM" id="SSF64438">
    <property type="entry name" value="CNF1/YfiH-like putative cysteine hydrolases"/>
    <property type="match status" value="1"/>
</dbReference>
<comment type="catalytic activity">
    <reaction evidence="9">
        <text>S-methyl-5'-thioadenosine + phosphate = 5-(methylsulfanyl)-alpha-D-ribose 1-phosphate + adenine</text>
        <dbReference type="Rhea" id="RHEA:11852"/>
        <dbReference type="ChEBI" id="CHEBI:16708"/>
        <dbReference type="ChEBI" id="CHEBI:17509"/>
        <dbReference type="ChEBI" id="CHEBI:43474"/>
        <dbReference type="ChEBI" id="CHEBI:58533"/>
        <dbReference type="EC" id="2.4.2.28"/>
    </reaction>
    <physiologicalReaction direction="left-to-right" evidence="9">
        <dbReference type="Rhea" id="RHEA:11853"/>
    </physiologicalReaction>
</comment>
<comment type="similarity">
    <text evidence="2 10">Belongs to the purine nucleoside phosphorylase YfiH/LACC1 family.</text>
</comment>
<evidence type="ECO:0000256" key="8">
    <source>
        <dbReference type="ARBA" id="ARBA00048968"/>
    </source>
</evidence>
<name>B0T8A4_CAUSK</name>
<keyword evidence="6" id="KW-0862">Zinc</keyword>
<sequence length="261" mass="27383">MTTPDLPTVQSPLLAALTGIRHAFFTRQGGVSTGLYSSLNVGRGSKDEPADVAENRARAAAWFGAAPEDLNTCFQIHSTIAIVADGSWGDVRPEGDAVVTRTQGVVCGALHADCAPVLIADPVARVVAAAHAGWRGALDGVVQAAVDQMVVLGAEPSRMVAAVGPCIGPQSYEVGLEFLHRFEADSPGSGRFFAPGAADDKRMFDLPAFVLDRLDTAGVGASEWVGRDTRAEADLFFSNRRAFLNGESDYGRLLSAIAIEA</sequence>
<dbReference type="EMBL" id="CP000927">
    <property type="protein sequence ID" value="ABZ69805.1"/>
    <property type="molecule type" value="Genomic_DNA"/>
</dbReference>
<dbReference type="InterPro" id="IPR011324">
    <property type="entry name" value="Cytotoxic_necrot_fac-like_cat"/>
</dbReference>
<dbReference type="OrthoDB" id="4279at2"/>
<evidence type="ECO:0000256" key="2">
    <source>
        <dbReference type="ARBA" id="ARBA00007353"/>
    </source>
</evidence>
<organism evidence="11">
    <name type="scientific">Caulobacter sp. (strain K31)</name>
    <dbReference type="NCBI Taxonomy" id="366602"/>
    <lineage>
        <taxon>Bacteria</taxon>
        <taxon>Pseudomonadati</taxon>
        <taxon>Pseudomonadota</taxon>
        <taxon>Alphaproteobacteria</taxon>
        <taxon>Caulobacterales</taxon>
        <taxon>Caulobacteraceae</taxon>
        <taxon>Caulobacter</taxon>
    </lineage>
</organism>
<dbReference type="Gene3D" id="3.60.140.10">
    <property type="entry name" value="CNF1/YfiH-like putative cysteine hydrolases"/>
    <property type="match status" value="1"/>
</dbReference>
<evidence type="ECO:0000256" key="4">
    <source>
        <dbReference type="ARBA" id="ARBA00022723"/>
    </source>
</evidence>
<dbReference type="eggNOG" id="COG1496">
    <property type="taxonomic scope" value="Bacteria"/>
</dbReference>
<dbReference type="HOGENOM" id="CLU_065784_2_0_5"/>
<protein>
    <recommendedName>
        <fullName evidence="10">Purine nucleoside phosphorylase</fullName>
    </recommendedName>
</protein>
<dbReference type="GO" id="GO:0005507">
    <property type="term" value="F:copper ion binding"/>
    <property type="evidence" value="ECO:0007669"/>
    <property type="project" value="TreeGrafter"/>
</dbReference>
<comment type="catalytic activity">
    <reaction evidence="8">
        <text>adenosine + phosphate = alpha-D-ribose 1-phosphate + adenine</text>
        <dbReference type="Rhea" id="RHEA:27642"/>
        <dbReference type="ChEBI" id="CHEBI:16335"/>
        <dbReference type="ChEBI" id="CHEBI:16708"/>
        <dbReference type="ChEBI" id="CHEBI:43474"/>
        <dbReference type="ChEBI" id="CHEBI:57720"/>
        <dbReference type="EC" id="2.4.2.1"/>
    </reaction>
    <physiologicalReaction direction="left-to-right" evidence="8">
        <dbReference type="Rhea" id="RHEA:27643"/>
    </physiologicalReaction>
</comment>
<keyword evidence="5" id="KW-0378">Hydrolase</keyword>
<comment type="catalytic activity">
    <reaction evidence="7">
        <text>adenosine + H2O + H(+) = inosine + NH4(+)</text>
        <dbReference type="Rhea" id="RHEA:24408"/>
        <dbReference type="ChEBI" id="CHEBI:15377"/>
        <dbReference type="ChEBI" id="CHEBI:15378"/>
        <dbReference type="ChEBI" id="CHEBI:16335"/>
        <dbReference type="ChEBI" id="CHEBI:17596"/>
        <dbReference type="ChEBI" id="CHEBI:28938"/>
        <dbReference type="EC" id="3.5.4.4"/>
    </reaction>
    <physiologicalReaction direction="left-to-right" evidence="7">
        <dbReference type="Rhea" id="RHEA:24409"/>
    </physiologicalReaction>
</comment>